<feature type="transmembrane region" description="Helical" evidence="1">
    <location>
        <begin position="123"/>
        <end position="141"/>
    </location>
</feature>
<evidence type="ECO:0000256" key="1">
    <source>
        <dbReference type="SAM" id="Phobius"/>
    </source>
</evidence>
<gene>
    <name evidence="2" type="ORF">AAE3_LOCUS12429</name>
</gene>
<keyword evidence="1" id="KW-0472">Membrane</keyword>
<accession>A0A8S0WI81</accession>
<dbReference type="EMBL" id="CACVBS010000086">
    <property type="protein sequence ID" value="CAA7270170.1"/>
    <property type="molecule type" value="Genomic_DNA"/>
</dbReference>
<keyword evidence="1" id="KW-1133">Transmembrane helix</keyword>
<organism evidence="2 3">
    <name type="scientific">Cyclocybe aegerita</name>
    <name type="common">Black poplar mushroom</name>
    <name type="synonym">Agrocybe aegerita</name>
    <dbReference type="NCBI Taxonomy" id="1973307"/>
    <lineage>
        <taxon>Eukaryota</taxon>
        <taxon>Fungi</taxon>
        <taxon>Dikarya</taxon>
        <taxon>Basidiomycota</taxon>
        <taxon>Agaricomycotina</taxon>
        <taxon>Agaricomycetes</taxon>
        <taxon>Agaricomycetidae</taxon>
        <taxon>Agaricales</taxon>
        <taxon>Agaricineae</taxon>
        <taxon>Bolbitiaceae</taxon>
        <taxon>Cyclocybe</taxon>
    </lineage>
</organism>
<dbReference type="AlphaFoldDB" id="A0A8S0WI81"/>
<sequence>MAVLVQDHCPGRPPSHLLPFLPFSFAASVGDVDRLRFSSLFRKRPLSCIRLGPLGRDPFSIHSILSFHSPHTMVSKRLMGVWVGLDILLLAAGAVALALSIVWRAPNVLMNMVLSNADLTAGTILGVALLVTFMISVAAIVQRNHVTSGLVILNYALVLDAIGVLIIGTFIWFFTLEERANFYKLWKEATPATRIILQDQLKCCGYFNGTDVVEIGGSFCTSEAFVANLSAEDVNNFCVTPITGFADVTLNNIFTTVNI</sequence>
<feature type="transmembrane region" description="Helical" evidence="1">
    <location>
        <begin position="81"/>
        <end position="103"/>
    </location>
</feature>
<evidence type="ECO:0000313" key="2">
    <source>
        <dbReference type="EMBL" id="CAA7270170.1"/>
    </source>
</evidence>
<protein>
    <recommendedName>
        <fullName evidence="4">Tetraspanin</fullName>
    </recommendedName>
</protein>
<feature type="transmembrane region" description="Helical" evidence="1">
    <location>
        <begin position="153"/>
        <end position="174"/>
    </location>
</feature>
<keyword evidence="1" id="KW-0812">Transmembrane</keyword>
<evidence type="ECO:0000313" key="3">
    <source>
        <dbReference type="Proteomes" id="UP000467700"/>
    </source>
</evidence>
<proteinExistence type="predicted"/>
<dbReference type="OrthoDB" id="2279611at2759"/>
<dbReference type="Proteomes" id="UP000467700">
    <property type="component" value="Unassembled WGS sequence"/>
</dbReference>
<comment type="caution">
    <text evidence="2">The sequence shown here is derived from an EMBL/GenBank/DDBJ whole genome shotgun (WGS) entry which is preliminary data.</text>
</comment>
<evidence type="ECO:0008006" key="4">
    <source>
        <dbReference type="Google" id="ProtNLM"/>
    </source>
</evidence>
<name>A0A8S0WI81_CYCAE</name>
<keyword evidence="3" id="KW-1185">Reference proteome</keyword>
<reference evidence="2 3" key="1">
    <citation type="submission" date="2020-01" db="EMBL/GenBank/DDBJ databases">
        <authorList>
            <person name="Gupta K D."/>
        </authorList>
    </citation>
    <scope>NUCLEOTIDE SEQUENCE [LARGE SCALE GENOMIC DNA]</scope>
</reference>